<feature type="transmembrane region" description="Helical" evidence="6">
    <location>
        <begin position="145"/>
        <end position="166"/>
    </location>
</feature>
<comment type="similarity">
    <text evidence="2 6">Belongs to the TVP23 family.</text>
</comment>
<keyword evidence="4 6" id="KW-1133">Transmembrane helix</keyword>
<evidence type="ECO:0000256" key="3">
    <source>
        <dbReference type="ARBA" id="ARBA00022692"/>
    </source>
</evidence>
<keyword evidence="5 6" id="KW-0472">Membrane</keyword>
<organism evidence="7 8">
    <name type="scientific">Aphanomyces euteiches</name>
    <dbReference type="NCBI Taxonomy" id="100861"/>
    <lineage>
        <taxon>Eukaryota</taxon>
        <taxon>Sar</taxon>
        <taxon>Stramenopiles</taxon>
        <taxon>Oomycota</taxon>
        <taxon>Saprolegniomycetes</taxon>
        <taxon>Saprolegniales</taxon>
        <taxon>Verrucalvaceae</taxon>
        <taxon>Aphanomyces</taxon>
    </lineage>
</organism>
<dbReference type="AlphaFoldDB" id="A0A6G0W9V7"/>
<accession>A0A6G0W9V7</accession>
<comment type="caution">
    <text evidence="6">Lacks conserved residue(s) required for the propagation of feature annotation.</text>
</comment>
<evidence type="ECO:0000256" key="4">
    <source>
        <dbReference type="ARBA" id="ARBA00022989"/>
    </source>
</evidence>
<dbReference type="EMBL" id="VJMJ01000290">
    <property type="protein sequence ID" value="KAF0723972.1"/>
    <property type="molecule type" value="Genomic_DNA"/>
</dbReference>
<evidence type="ECO:0000313" key="7">
    <source>
        <dbReference type="EMBL" id="KAF0723972.1"/>
    </source>
</evidence>
<comment type="subcellular location">
    <subcellularLocation>
        <location evidence="1 6">Membrane</location>
        <topology evidence="1 6">Multi-pass membrane protein</topology>
    </subcellularLocation>
</comment>
<comment type="caution">
    <text evidence="7">The sequence shown here is derived from an EMBL/GenBank/DDBJ whole genome shotgun (WGS) entry which is preliminary data.</text>
</comment>
<feature type="transmembrane region" description="Helical" evidence="6">
    <location>
        <begin position="212"/>
        <end position="231"/>
    </location>
</feature>
<evidence type="ECO:0000256" key="2">
    <source>
        <dbReference type="ARBA" id="ARBA00005467"/>
    </source>
</evidence>
<gene>
    <name evidence="7" type="ORF">Ae201684_017245</name>
</gene>
<dbReference type="GO" id="GO:0000139">
    <property type="term" value="C:Golgi membrane"/>
    <property type="evidence" value="ECO:0007669"/>
    <property type="project" value="TreeGrafter"/>
</dbReference>
<dbReference type="Proteomes" id="UP000481153">
    <property type="component" value="Unassembled WGS sequence"/>
</dbReference>
<dbReference type="GO" id="GO:0009306">
    <property type="term" value="P:protein secretion"/>
    <property type="evidence" value="ECO:0007669"/>
    <property type="project" value="TreeGrafter"/>
</dbReference>
<keyword evidence="3 6" id="KW-0812">Transmembrane</keyword>
<dbReference type="PANTHER" id="PTHR13019">
    <property type="entry name" value="GOLGI APPARATUS MEMBRANE PROTEIN TVP23"/>
    <property type="match status" value="1"/>
</dbReference>
<evidence type="ECO:0000256" key="1">
    <source>
        <dbReference type="ARBA" id="ARBA00004141"/>
    </source>
</evidence>
<keyword evidence="8" id="KW-1185">Reference proteome</keyword>
<dbReference type="InterPro" id="IPR008564">
    <property type="entry name" value="TVP23-like"/>
</dbReference>
<feature type="transmembrane region" description="Helical" evidence="6">
    <location>
        <begin position="58"/>
        <end position="77"/>
    </location>
</feature>
<protein>
    <recommendedName>
        <fullName evidence="6">Golgi apparatus membrane protein TVP23 homolog</fullName>
    </recommendedName>
</protein>
<feature type="transmembrane region" description="Helical" evidence="6">
    <location>
        <begin position="83"/>
        <end position="102"/>
    </location>
</feature>
<evidence type="ECO:0000256" key="5">
    <source>
        <dbReference type="ARBA" id="ARBA00023136"/>
    </source>
</evidence>
<dbReference type="GO" id="GO:0016192">
    <property type="term" value="P:vesicle-mediated transport"/>
    <property type="evidence" value="ECO:0007669"/>
    <property type="project" value="TreeGrafter"/>
</dbReference>
<dbReference type="PANTHER" id="PTHR13019:SF7">
    <property type="entry name" value="GOLGI APPARATUS MEMBRANE PROTEIN TVP23"/>
    <property type="match status" value="1"/>
</dbReference>
<name>A0A6G0W9V7_9STRA</name>
<evidence type="ECO:0000256" key="6">
    <source>
        <dbReference type="RuleBase" id="RU361206"/>
    </source>
</evidence>
<sequence length="247" mass="26990">MTEKSKTLEFMDVPQESPVTSPRSRATTISSSVENSPKASAGLLTGVSESVRKAKHPVAAMFHLLFKVLAVAVYILGGFVSNSFVFIFVICVLLLAFDFWTVKNISGRLLVGLRWWNRINEDGSNEWIFESLEDMSEIDPLDARIFWTSLYGAPVVWAFFLLIAILKFNVEWALIAIVALTLSGANVVGYTKCSKDAKDKMRSMMTSGALEALNSSAGSTILSTISTLAFASTARTKQAQNDSSVVV</sequence>
<dbReference type="Pfam" id="PF05832">
    <property type="entry name" value="DUF846"/>
    <property type="match status" value="1"/>
</dbReference>
<feature type="transmembrane region" description="Helical" evidence="6">
    <location>
        <begin position="172"/>
        <end position="191"/>
    </location>
</feature>
<proteinExistence type="inferred from homology"/>
<reference evidence="7 8" key="1">
    <citation type="submission" date="2019-07" db="EMBL/GenBank/DDBJ databases">
        <title>Genomics analysis of Aphanomyces spp. identifies a new class of oomycete effector associated with host adaptation.</title>
        <authorList>
            <person name="Gaulin E."/>
        </authorList>
    </citation>
    <scope>NUCLEOTIDE SEQUENCE [LARGE SCALE GENOMIC DNA]</scope>
    <source>
        <strain evidence="7 8">ATCC 201684</strain>
    </source>
</reference>
<evidence type="ECO:0000313" key="8">
    <source>
        <dbReference type="Proteomes" id="UP000481153"/>
    </source>
</evidence>